<protein>
    <recommendedName>
        <fullName evidence="3">Reverse transcriptase RNase H-like domain-containing protein</fullName>
    </recommendedName>
</protein>
<dbReference type="Ensembl" id="ENSSMRT00000003671.1">
    <property type="protein sequence ID" value="ENSSMRP00000003076.1"/>
    <property type="gene ID" value="ENSSMRG00000002597.1"/>
</dbReference>
<dbReference type="OMA" id="SHITSCC"/>
<dbReference type="GeneTree" id="ENSGT01040000240582"/>
<reference evidence="1" key="2">
    <citation type="submission" date="2025-09" db="UniProtKB">
        <authorList>
            <consortium name="Ensembl"/>
        </authorList>
    </citation>
    <scope>IDENTIFICATION</scope>
</reference>
<dbReference type="Proteomes" id="UP000694421">
    <property type="component" value="Unplaced"/>
</dbReference>
<dbReference type="Gene3D" id="3.10.20.370">
    <property type="match status" value="1"/>
</dbReference>
<dbReference type="AlphaFoldDB" id="A0A8D0BFG5"/>
<reference evidence="1" key="1">
    <citation type="submission" date="2025-08" db="UniProtKB">
        <authorList>
            <consortium name="Ensembl"/>
        </authorList>
    </citation>
    <scope>IDENTIFICATION</scope>
</reference>
<evidence type="ECO:0008006" key="3">
    <source>
        <dbReference type="Google" id="ProtNLM"/>
    </source>
</evidence>
<keyword evidence="2" id="KW-1185">Reference proteome</keyword>
<dbReference type="InterPro" id="IPR043502">
    <property type="entry name" value="DNA/RNA_pol_sf"/>
</dbReference>
<dbReference type="SUPFAM" id="SSF56672">
    <property type="entry name" value="DNA/RNA polymerases"/>
    <property type="match status" value="1"/>
</dbReference>
<evidence type="ECO:0000313" key="2">
    <source>
        <dbReference type="Proteomes" id="UP000694421"/>
    </source>
</evidence>
<name>A0A8D0BFG5_SALMN</name>
<proteinExistence type="predicted"/>
<evidence type="ECO:0000313" key="1">
    <source>
        <dbReference type="Ensembl" id="ENSSMRP00000003076.1"/>
    </source>
</evidence>
<sequence>MALGVLTQQLGTWQRPVAYLSKTMDNVSKGWPGCLRSIAAASLLVTEAQKLTFGQTMYVTTPGNCRIFLRSHITSCCLEAA</sequence>
<organism evidence="1 2">
    <name type="scientific">Salvator merianae</name>
    <name type="common">Argentine black and white tegu</name>
    <name type="synonym">Tupinambis merianae</name>
    <dbReference type="NCBI Taxonomy" id="96440"/>
    <lineage>
        <taxon>Eukaryota</taxon>
        <taxon>Metazoa</taxon>
        <taxon>Chordata</taxon>
        <taxon>Craniata</taxon>
        <taxon>Vertebrata</taxon>
        <taxon>Euteleostomi</taxon>
        <taxon>Lepidosauria</taxon>
        <taxon>Squamata</taxon>
        <taxon>Bifurcata</taxon>
        <taxon>Unidentata</taxon>
        <taxon>Episquamata</taxon>
        <taxon>Laterata</taxon>
        <taxon>Teiioidea</taxon>
        <taxon>Teiidae</taxon>
        <taxon>Salvator</taxon>
    </lineage>
</organism>
<accession>A0A8D0BFG5</accession>